<proteinExistence type="predicted"/>
<dbReference type="AlphaFoldDB" id="X1RDX1"/>
<name>X1RDX1_9ZZZZ</name>
<reference evidence="1" key="1">
    <citation type="journal article" date="2014" name="Front. Microbiol.">
        <title>High frequency of phylogenetically diverse reductive dehalogenase-homologous genes in deep subseafloor sedimentary metagenomes.</title>
        <authorList>
            <person name="Kawai M."/>
            <person name="Futagami T."/>
            <person name="Toyoda A."/>
            <person name="Takaki Y."/>
            <person name="Nishi S."/>
            <person name="Hori S."/>
            <person name="Arai W."/>
            <person name="Tsubouchi T."/>
            <person name="Morono Y."/>
            <person name="Uchiyama I."/>
            <person name="Ito T."/>
            <person name="Fujiyama A."/>
            <person name="Inagaki F."/>
            <person name="Takami H."/>
        </authorList>
    </citation>
    <scope>NUCLEOTIDE SEQUENCE</scope>
    <source>
        <strain evidence="1">Expedition CK06-06</strain>
    </source>
</reference>
<gene>
    <name evidence="1" type="ORF">S12H4_08437</name>
</gene>
<evidence type="ECO:0000313" key="1">
    <source>
        <dbReference type="EMBL" id="GAI65196.1"/>
    </source>
</evidence>
<feature type="non-terminal residue" evidence="1">
    <location>
        <position position="88"/>
    </location>
</feature>
<organism evidence="1">
    <name type="scientific">marine sediment metagenome</name>
    <dbReference type="NCBI Taxonomy" id="412755"/>
    <lineage>
        <taxon>unclassified sequences</taxon>
        <taxon>metagenomes</taxon>
        <taxon>ecological metagenomes</taxon>
    </lineage>
</organism>
<accession>X1RDX1</accession>
<sequence length="88" mass="9222">MPFTLGQYLTANDLNSQELAHTLGYGVVNGLKVIPTGPPDMDVHVEIGKAYVADTLVEKGAVTDLTVTAADPINPRKDIVVCSSAGIL</sequence>
<comment type="caution">
    <text evidence="1">The sequence shown here is derived from an EMBL/GenBank/DDBJ whole genome shotgun (WGS) entry which is preliminary data.</text>
</comment>
<protein>
    <submittedName>
        <fullName evidence="1">Uncharacterized protein</fullName>
    </submittedName>
</protein>
<dbReference type="EMBL" id="BARW01003258">
    <property type="protein sequence ID" value="GAI65196.1"/>
    <property type="molecule type" value="Genomic_DNA"/>
</dbReference>